<evidence type="ECO:0000313" key="1">
    <source>
        <dbReference type="EMBL" id="CAK6963224.1"/>
    </source>
</evidence>
<name>A0AAV1NWM6_SCOSC</name>
<gene>
    <name evidence="1" type="ORF">FSCOSCO3_A006588</name>
</gene>
<evidence type="ECO:0000313" key="2">
    <source>
        <dbReference type="Proteomes" id="UP001314229"/>
    </source>
</evidence>
<dbReference type="EMBL" id="CAWUFR010000063">
    <property type="protein sequence ID" value="CAK6963224.1"/>
    <property type="molecule type" value="Genomic_DNA"/>
</dbReference>
<keyword evidence="2" id="KW-1185">Reference proteome</keyword>
<comment type="caution">
    <text evidence="1">The sequence shown here is derived from an EMBL/GenBank/DDBJ whole genome shotgun (WGS) entry which is preliminary data.</text>
</comment>
<proteinExistence type="predicted"/>
<organism evidence="1 2">
    <name type="scientific">Scomber scombrus</name>
    <name type="common">Atlantic mackerel</name>
    <name type="synonym">Scomber vernalis</name>
    <dbReference type="NCBI Taxonomy" id="13677"/>
    <lineage>
        <taxon>Eukaryota</taxon>
        <taxon>Metazoa</taxon>
        <taxon>Chordata</taxon>
        <taxon>Craniata</taxon>
        <taxon>Vertebrata</taxon>
        <taxon>Euteleostomi</taxon>
        <taxon>Actinopterygii</taxon>
        <taxon>Neopterygii</taxon>
        <taxon>Teleostei</taxon>
        <taxon>Neoteleostei</taxon>
        <taxon>Acanthomorphata</taxon>
        <taxon>Pelagiaria</taxon>
        <taxon>Scombriformes</taxon>
        <taxon>Scombridae</taxon>
        <taxon>Scomber</taxon>
    </lineage>
</organism>
<reference evidence="1 2" key="1">
    <citation type="submission" date="2024-01" db="EMBL/GenBank/DDBJ databases">
        <authorList>
            <person name="Alioto T."/>
            <person name="Alioto T."/>
            <person name="Gomez Garrido J."/>
        </authorList>
    </citation>
    <scope>NUCLEOTIDE SEQUENCE [LARGE SCALE GENOMIC DNA]</scope>
</reference>
<dbReference type="Proteomes" id="UP001314229">
    <property type="component" value="Unassembled WGS sequence"/>
</dbReference>
<accession>A0AAV1NWM6</accession>
<sequence length="100" mass="10800">MAFVRTFVVSSSMAGGDGVPAMVMFKQTPIVFLAAAPEHDALSDDTTATAAHYSGQPFGLLKDMMLSVLPFKAGSMYNLSRPLKNNAEDRYPGHNLLFCI</sequence>
<dbReference type="AlphaFoldDB" id="A0AAV1NWM6"/>
<protein>
    <submittedName>
        <fullName evidence="1">Uncharacterized protein</fullName>
    </submittedName>
</protein>